<sequence>MPQKSDKRPSPEDVLECQAAAFEWAESFDSKAWDRLSKCLAPTLYVDYRAVMGMSWEAMPAEEFLAMASSPKFLGNARVKTQHFMGQTKWIQTGDGEITGYHQMRVAHQRYKDEELTQVAYKGHAHGKATINYRCIDGEWKFAGLTPDIRWSEDDYAKIFQED</sequence>
<gene>
    <name evidence="7" type="ORF">T440DRAFT_431179</name>
</gene>
<evidence type="ECO:0000256" key="1">
    <source>
        <dbReference type="ARBA" id="ARBA00008584"/>
    </source>
</evidence>
<dbReference type="GO" id="GO:0030411">
    <property type="term" value="F:scytalone dehydratase activity"/>
    <property type="evidence" value="ECO:0007669"/>
    <property type="project" value="InterPro"/>
</dbReference>
<name>A0A6A7AV07_9PLEO</name>
<comment type="similarity">
    <text evidence="1 3">Belongs to the scytalone dehydratase family.</text>
</comment>
<dbReference type="Gene3D" id="3.10.450.50">
    <property type="match status" value="1"/>
</dbReference>
<dbReference type="InterPro" id="IPR004235">
    <property type="entry name" value="Scytalone_dehydratase"/>
</dbReference>
<evidence type="ECO:0000313" key="7">
    <source>
        <dbReference type="EMBL" id="KAF2847110.1"/>
    </source>
</evidence>
<feature type="active site" evidence="4">
    <location>
        <position position="83"/>
    </location>
</feature>
<dbReference type="SUPFAM" id="SSF54427">
    <property type="entry name" value="NTF2-like"/>
    <property type="match status" value="1"/>
</dbReference>
<evidence type="ECO:0000256" key="4">
    <source>
        <dbReference type="PIRSR" id="PIRSR024851-50"/>
    </source>
</evidence>
<dbReference type="OrthoDB" id="5281072at2759"/>
<dbReference type="EMBL" id="MU006328">
    <property type="protein sequence ID" value="KAF2847110.1"/>
    <property type="molecule type" value="Genomic_DNA"/>
</dbReference>
<protein>
    <submittedName>
        <fullName evidence="7">Scytalone dehydratase</fullName>
    </submittedName>
</protein>
<dbReference type="GO" id="GO:0006582">
    <property type="term" value="P:melanin metabolic process"/>
    <property type="evidence" value="ECO:0007669"/>
    <property type="project" value="InterPro"/>
</dbReference>
<evidence type="ECO:0000256" key="5">
    <source>
        <dbReference type="PIRSR" id="PIRSR024851-51"/>
    </source>
</evidence>
<evidence type="ECO:0000259" key="6">
    <source>
        <dbReference type="Pfam" id="PF02982"/>
    </source>
</evidence>
<dbReference type="AlphaFoldDB" id="A0A6A7AV07"/>
<feature type="domain" description="Scytalone dehydratase-like" evidence="6">
    <location>
        <begin position="12"/>
        <end position="162"/>
    </location>
</feature>
<keyword evidence="8" id="KW-1185">Reference proteome</keyword>
<evidence type="ECO:0000256" key="3">
    <source>
        <dbReference type="PIRNR" id="PIRNR024851"/>
    </source>
</evidence>
<evidence type="ECO:0000256" key="2">
    <source>
        <dbReference type="ARBA" id="ARBA00023239"/>
    </source>
</evidence>
<dbReference type="InterPro" id="IPR049884">
    <property type="entry name" value="Scytalone_dh"/>
</dbReference>
<dbReference type="InterPro" id="IPR032710">
    <property type="entry name" value="NTF2-like_dom_sf"/>
</dbReference>
<dbReference type="PIRSF" id="PIRSF024851">
    <property type="entry name" value="SCD1"/>
    <property type="match status" value="1"/>
</dbReference>
<organism evidence="7 8">
    <name type="scientific">Plenodomus tracheiphilus IPT5</name>
    <dbReference type="NCBI Taxonomy" id="1408161"/>
    <lineage>
        <taxon>Eukaryota</taxon>
        <taxon>Fungi</taxon>
        <taxon>Dikarya</taxon>
        <taxon>Ascomycota</taxon>
        <taxon>Pezizomycotina</taxon>
        <taxon>Dothideomycetes</taxon>
        <taxon>Pleosporomycetidae</taxon>
        <taxon>Pleosporales</taxon>
        <taxon>Pleosporineae</taxon>
        <taxon>Leptosphaeriaceae</taxon>
        <taxon>Plenodomus</taxon>
    </lineage>
</organism>
<reference evidence="7" key="1">
    <citation type="submission" date="2020-01" db="EMBL/GenBank/DDBJ databases">
        <authorList>
            <consortium name="DOE Joint Genome Institute"/>
            <person name="Haridas S."/>
            <person name="Albert R."/>
            <person name="Binder M."/>
            <person name="Bloem J."/>
            <person name="Labutti K."/>
            <person name="Salamov A."/>
            <person name="Andreopoulos B."/>
            <person name="Baker S.E."/>
            <person name="Barry K."/>
            <person name="Bills G."/>
            <person name="Bluhm B.H."/>
            <person name="Cannon C."/>
            <person name="Castanera R."/>
            <person name="Culley D.E."/>
            <person name="Daum C."/>
            <person name="Ezra D."/>
            <person name="Gonzalez J.B."/>
            <person name="Henrissat B."/>
            <person name="Kuo A."/>
            <person name="Liang C."/>
            <person name="Lipzen A."/>
            <person name="Lutzoni F."/>
            <person name="Magnuson J."/>
            <person name="Mondo S."/>
            <person name="Nolan M."/>
            <person name="Ohm R."/>
            <person name="Pangilinan J."/>
            <person name="Park H.-J."/>
            <person name="Ramirez L."/>
            <person name="Alfaro M."/>
            <person name="Sun H."/>
            <person name="Tritt A."/>
            <person name="Yoshinaga Y."/>
            <person name="Zwiers L.-H."/>
            <person name="Turgeon B.G."/>
            <person name="Goodwin S.B."/>
            <person name="Spatafora J.W."/>
            <person name="Crous P.W."/>
            <person name="Grigoriev I.V."/>
        </authorList>
    </citation>
    <scope>NUCLEOTIDE SEQUENCE</scope>
    <source>
        <strain evidence="7">IPT5</strain>
    </source>
</reference>
<keyword evidence="2 3" id="KW-0456">Lyase</keyword>
<evidence type="ECO:0000313" key="8">
    <source>
        <dbReference type="Proteomes" id="UP000799423"/>
    </source>
</evidence>
<dbReference type="Pfam" id="PF02982">
    <property type="entry name" value="Scytalone_dh"/>
    <property type="match status" value="1"/>
</dbReference>
<feature type="active site" evidence="4">
    <location>
        <position position="108"/>
    </location>
</feature>
<feature type="binding site" evidence="5">
    <location>
        <position position="48"/>
    </location>
    <ligand>
        <name>substrate</name>
    </ligand>
</feature>
<dbReference type="Proteomes" id="UP000799423">
    <property type="component" value="Unassembled WGS sequence"/>
</dbReference>
<accession>A0A6A7AV07</accession>
<proteinExistence type="inferred from homology"/>